<dbReference type="Gene3D" id="1.10.10.60">
    <property type="entry name" value="Homeodomain-like"/>
    <property type="match status" value="2"/>
</dbReference>
<dbReference type="InterPro" id="IPR009057">
    <property type="entry name" value="Homeodomain-like_sf"/>
</dbReference>
<dbReference type="Gene3D" id="2.60.120.10">
    <property type="entry name" value="Jelly Rolls"/>
    <property type="match status" value="1"/>
</dbReference>
<dbReference type="EMBL" id="DYVR01000169">
    <property type="protein sequence ID" value="HJF85217.1"/>
    <property type="molecule type" value="Genomic_DNA"/>
</dbReference>
<protein>
    <submittedName>
        <fullName evidence="5">AraC family transcriptional regulator</fullName>
    </submittedName>
</protein>
<evidence type="ECO:0000256" key="2">
    <source>
        <dbReference type="ARBA" id="ARBA00023125"/>
    </source>
</evidence>
<keyword evidence="3" id="KW-0804">Transcription</keyword>
<name>A0A921HP01_9FIRM</name>
<gene>
    <name evidence="5" type="ORF">K8V65_06120</name>
</gene>
<dbReference type="InterPro" id="IPR018060">
    <property type="entry name" value="HTH_AraC"/>
</dbReference>
<dbReference type="InterPro" id="IPR013096">
    <property type="entry name" value="Cupin_2"/>
</dbReference>
<dbReference type="GO" id="GO:0003700">
    <property type="term" value="F:DNA-binding transcription factor activity"/>
    <property type="evidence" value="ECO:0007669"/>
    <property type="project" value="InterPro"/>
</dbReference>
<dbReference type="RefSeq" id="WP_303691738.1">
    <property type="nucleotide sequence ID" value="NZ_CAKMHU010000011.1"/>
</dbReference>
<reference evidence="5" key="2">
    <citation type="submission" date="2021-09" db="EMBL/GenBank/DDBJ databases">
        <authorList>
            <person name="Gilroy R."/>
        </authorList>
    </citation>
    <scope>NUCLEOTIDE SEQUENCE</scope>
    <source>
        <strain evidence="5">7318</strain>
    </source>
</reference>
<dbReference type="AlphaFoldDB" id="A0A921HP01"/>
<comment type="caution">
    <text evidence="5">The sequence shown here is derived from an EMBL/GenBank/DDBJ whole genome shotgun (WGS) entry which is preliminary data.</text>
</comment>
<dbReference type="InterPro" id="IPR014710">
    <property type="entry name" value="RmlC-like_jellyroll"/>
</dbReference>
<dbReference type="Pfam" id="PF12833">
    <property type="entry name" value="HTH_18"/>
    <property type="match status" value="1"/>
</dbReference>
<evidence type="ECO:0000256" key="1">
    <source>
        <dbReference type="ARBA" id="ARBA00023015"/>
    </source>
</evidence>
<dbReference type="PROSITE" id="PS01124">
    <property type="entry name" value="HTH_ARAC_FAMILY_2"/>
    <property type="match status" value="1"/>
</dbReference>
<dbReference type="Pfam" id="PF07883">
    <property type="entry name" value="Cupin_2"/>
    <property type="match status" value="1"/>
</dbReference>
<dbReference type="Proteomes" id="UP000780768">
    <property type="component" value="Unassembled WGS sequence"/>
</dbReference>
<sequence>MEEKKISYEEINTSEITNVQFCTWIDKGNYAPYHWHRAIEIVYVLEGELLVTAENHSKLLLPGRCALINMNVIHSNKATKPDKYILLQIPVDFLKKFIPNVQELKFVVNDGLEEKAKQNKIEQLKKILEKMKELDDNRSEGFLLYFNCLLFELLCLMHGSFSEKIYQADMVRKKRDFARLNKIMDYVAKNYRRNIPLEEIAKVALFEPKYFCRFFKKHMGITFLEYQNELRLSYIYRDLINTEDLVAEILERHGFANYKLFRRMFKARFGDTPLKVRARLKN</sequence>
<evidence type="ECO:0000259" key="4">
    <source>
        <dbReference type="PROSITE" id="PS01124"/>
    </source>
</evidence>
<dbReference type="SUPFAM" id="SSF46689">
    <property type="entry name" value="Homeodomain-like"/>
    <property type="match status" value="2"/>
</dbReference>
<proteinExistence type="predicted"/>
<evidence type="ECO:0000313" key="5">
    <source>
        <dbReference type="EMBL" id="HJF85217.1"/>
    </source>
</evidence>
<dbReference type="PANTHER" id="PTHR43280">
    <property type="entry name" value="ARAC-FAMILY TRANSCRIPTIONAL REGULATOR"/>
    <property type="match status" value="1"/>
</dbReference>
<dbReference type="SUPFAM" id="SSF51182">
    <property type="entry name" value="RmlC-like cupins"/>
    <property type="match status" value="1"/>
</dbReference>
<feature type="domain" description="HTH araC/xylS-type" evidence="4">
    <location>
        <begin position="181"/>
        <end position="279"/>
    </location>
</feature>
<organism evidence="5 6">
    <name type="scientific">Megamonas hypermegale</name>
    <dbReference type="NCBI Taxonomy" id="158847"/>
    <lineage>
        <taxon>Bacteria</taxon>
        <taxon>Bacillati</taxon>
        <taxon>Bacillota</taxon>
        <taxon>Negativicutes</taxon>
        <taxon>Selenomonadales</taxon>
        <taxon>Selenomonadaceae</taxon>
        <taxon>Megamonas</taxon>
    </lineage>
</organism>
<evidence type="ECO:0000313" key="6">
    <source>
        <dbReference type="Proteomes" id="UP000780768"/>
    </source>
</evidence>
<dbReference type="GO" id="GO:0043565">
    <property type="term" value="F:sequence-specific DNA binding"/>
    <property type="evidence" value="ECO:0007669"/>
    <property type="project" value="InterPro"/>
</dbReference>
<keyword evidence="1" id="KW-0805">Transcription regulation</keyword>
<dbReference type="InterPro" id="IPR011051">
    <property type="entry name" value="RmlC_Cupin_sf"/>
</dbReference>
<reference evidence="5" key="1">
    <citation type="journal article" date="2021" name="PeerJ">
        <title>Extensive microbial diversity within the chicken gut microbiome revealed by metagenomics and culture.</title>
        <authorList>
            <person name="Gilroy R."/>
            <person name="Ravi A."/>
            <person name="Getino M."/>
            <person name="Pursley I."/>
            <person name="Horton D.L."/>
            <person name="Alikhan N.F."/>
            <person name="Baker D."/>
            <person name="Gharbi K."/>
            <person name="Hall N."/>
            <person name="Watson M."/>
            <person name="Adriaenssens E.M."/>
            <person name="Foster-Nyarko E."/>
            <person name="Jarju S."/>
            <person name="Secka A."/>
            <person name="Antonio M."/>
            <person name="Oren A."/>
            <person name="Chaudhuri R.R."/>
            <person name="La Ragione R."/>
            <person name="Hildebrand F."/>
            <person name="Pallen M.J."/>
        </authorList>
    </citation>
    <scope>NUCLEOTIDE SEQUENCE</scope>
    <source>
        <strain evidence="5">7318</strain>
    </source>
</reference>
<evidence type="ECO:0000256" key="3">
    <source>
        <dbReference type="ARBA" id="ARBA00023163"/>
    </source>
</evidence>
<keyword evidence="2" id="KW-0238">DNA-binding</keyword>
<dbReference type="PANTHER" id="PTHR43280:SF34">
    <property type="entry name" value="ARAC-FAMILY TRANSCRIPTIONAL REGULATOR"/>
    <property type="match status" value="1"/>
</dbReference>
<accession>A0A921HP01</accession>
<dbReference type="SMART" id="SM00342">
    <property type="entry name" value="HTH_ARAC"/>
    <property type="match status" value="1"/>
</dbReference>